<proteinExistence type="predicted"/>
<dbReference type="AlphaFoldDB" id="A0A0M9ET83"/>
<feature type="region of interest" description="Disordered" evidence="1">
    <location>
        <begin position="101"/>
        <end position="155"/>
    </location>
</feature>
<protein>
    <submittedName>
        <fullName evidence="2">Uncharacterized protein</fullName>
    </submittedName>
</protein>
<evidence type="ECO:0000313" key="2">
    <source>
        <dbReference type="EMBL" id="KPA39418.1"/>
    </source>
</evidence>
<dbReference type="Proteomes" id="UP000037904">
    <property type="component" value="Unassembled WGS sequence"/>
</dbReference>
<evidence type="ECO:0000256" key="1">
    <source>
        <dbReference type="SAM" id="MobiDB-lite"/>
    </source>
</evidence>
<keyword evidence="3" id="KW-1185">Reference proteome</keyword>
<reference evidence="2 3" key="1">
    <citation type="submission" date="2015-04" db="EMBL/GenBank/DDBJ databases">
        <title>The draft genome sequence of Fusarium langsethiae, a T-2/HT-2 mycotoxin producer.</title>
        <authorList>
            <person name="Lysoe E."/>
            <person name="Divon H.H."/>
            <person name="Terzi V."/>
            <person name="Orru L."/>
            <person name="Lamontanara A."/>
            <person name="Kolseth A.-K."/>
            <person name="Frandsen R.J."/>
            <person name="Nielsen K."/>
            <person name="Thrane U."/>
        </authorList>
    </citation>
    <scope>NUCLEOTIDE SEQUENCE [LARGE SCALE GENOMIC DNA]</scope>
    <source>
        <strain evidence="2 3">Fl201059</strain>
    </source>
</reference>
<evidence type="ECO:0000313" key="3">
    <source>
        <dbReference type="Proteomes" id="UP000037904"/>
    </source>
</evidence>
<comment type="caution">
    <text evidence="2">The sequence shown here is derived from an EMBL/GenBank/DDBJ whole genome shotgun (WGS) entry which is preliminary data.</text>
</comment>
<gene>
    <name evidence="2" type="ORF">FLAG1_07716</name>
</gene>
<name>A0A0M9ET83_FUSLA</name>
<organism evidence="2 3">
    <name type="scientific">Fusarium langsethiae</name>
    <dbReference type="NCBI Taxonomy" id="179993"/>
    <lineage>
        <taxon>Eukaryota</taxon>
        <taxon>Fungi</taxon>
        <taxon>Dikarya</taxon>
        <taxon>Ascomycota</taxon>
        <taxon>Pezizomycotina</taxon>
        <taxon>Sordariomycetes</taxon>
        <taxon>Hypocreomycetidae</taxon>
        <taxon>Hypocreales</taxon>
        <taxon>Nectriaceae</taxon>
        <taxon>Fusarium</taxon>
    </lineage>
</organism>
<sequence length="155" mass="17480">MSQFKKKNPESVGGKELWPSKIVVADRSYFRHIIGKLGEDPWQKLIGIANDPGDGETAKKEVLDLLRSSTKGTDEGRLSSLHIKDMCNAIHSVKREKELQQTSSVLAETPRHRHTAVVQKQSKGKAHRYDTRSRVRALQVGGKRRKRRNTSTQAV</sequence>
<accession>A0A0M9ET83</accession>
<dbReference type="EMBL" id="JXCE01000195">
    <property type="protein sequence ID" value="KPA39418.1"/>
    <property type="molecule type" value="Genomic_DNA"/>
</dbReference>